<name>A0ABV3XB04_9ACTN</name>
<proteinExistence type="predicted"/>
<dbReference type="EMBL" id="JBFNXQ010000002">
    <property type="protein sequence ID" value="MEX5716946.1"/>
    <property type="molecule type" value="Genomic_DNA"/>
</dbReference>
<keyword evidence="2" id="KW-1185">Reference proteome</keyword>
<accession>A0ABV3XB04</accession>
<dbReference type="Proteomes" id="UP001560045">
    <property type="component" value="Unassembled WGS sequence"/>
</dbReference>
<sequence>MTATQHADDPVQNPLTLVMTVRSADDRRALQAKLEALQSLPREQNPVVAALDTIATVHFARFVFIDEDRLAVITTYDGDFAVYINEFVDHIGDVFNDLLQHVDGAPPLPVQRHREQFLDYVRRNDLRCLPPFYSAYPERTVLDVLAADSGS</sequence>
<organism evidence="1 2">
    <name type="scientific">Geodermatophilus maliterrae</name>
    <dbReference type="NCBI Taxonomy" id="3162531"/>
    <lineage>
        <taxon>Bacteria</taxon>
        <taxon>Bacillati</taxon>
        <taxon>Actinomycetota</taxon>
        <taxon>Actinomycetes</taxon>
        <taxon>Geodermatophilales</taxon>
        <taxon>Geodermatophilaceae</taxon>
        <taxon>Geodermatophilus</taxon>
    </lineage>
</organism>
<comment type="caution">
    <text evidence="1">The sequence shown here is derived from an EMBL/GenBank/DDBJ whole genome shotgun (WGS) entry which is preliminary data.</text>
</comment>
<gene>
    <name evidence="1" type="ORF">ABQ292_01020</name>
</gene>
<dbReference type="RefSeq" id="WP_369202328.1">
    <property type="nucleotide sequence ID" value="NZ_JBFNXQ010000002.1"/>
</dbReference>
<evidence type="ECO:0000313" key="2">
    <source>
        <dbReference type="Proteomes" id="UP001560045"/>
    </source>
</evidence>
<protein>
    <recommendedName>
        <fullName evidence="3">SchA/CurD like domain-containing protein</fullName>
    </recommendedName>
</protein>
<evidence type="ECO:0008006" key="3">
    <source>
        <dbReference type="Google" id="ProtNLM"/>
    </source>
</evidence>
<reference evidence="1 2" key="1">
    <citation type="submission" date="2024-06" db="EMBL/GenBank/DDBJ databases">
        <title>Draft genome sequence of Geodermatophilus badlandi, a novel member of the Geodermatophilaceae isolated from badland sedimentary rocks in the Red desert, Wyoming, USA.</title>
        <authorList>
            <person name="Ben Tekaya S."/>
            <person name="Nouioui I."/>
            <person name="Flores G.M."/>
            <person name="Shaal M.N."/>
            <person name="Bredoire F."/>
            <person name="Basile F."/>
            <person name="Van Diepen L."/>
            <person name="Ward N.L."/>
        </authorList>
    </citation>
    <scope>NUCLEOTIDE SEQUENCE [LARGE SCALE GENOMIC DNA]</scope>
    <source>
        <strain evidence="1 2">WL48A</strain>
    </source>
</reference>
<evidence type="ECO:0000313" key="1">
    <source>
        <dbReference type="EMBL" id="MEX5716946.1"/>
    </source>
</evidence>